<accession>A0A6M3K2C1</accession>
<evidence type="ECO:0000313" key="1">
    <source>
        <dbReference type="EMBL" id="QJA75452.1"/>
    </source>
</evidence>
<gene>
    <name evidence="1" type="ORF">MM415A01778_0005</name>
</gene>
<name>A0A6M3K2C1_9ZZZZ</name>
<dbReference type="EMBL" id="MT142165">
    <property type="protein sequence ID" value="QJA75452.1"/>
    <property type="molecule type" value="Genomic_DNA"/>
</dbReference>
<reference evidence="1" key="1">
    <citation type="submission" date="2020-03" db="EMBL/GenBank/DDBJ databases">
        <title>The deep terrestrial virosphere.</title>
        <authorList>
            <person name="Holmfeldt K."/>
            <person name="Nilsson E."/>
            <person name="Simone D."/>
            <person name="Lopez-Fernandez M."/>
            <person name="Wu X."/>
            <person name="de Brujin I."/>
            <person name="Lundin D."/>
            <person name="Andersson A."/>
            <person name="Bertilsson S."/>
            <person name="Dopson M."/>
        </authorList>
    </citation>
    <scope>NUCLEOTIDE SEQUENCE</scope>
    <source>
        <strain evidence="1">MM415A01778</strain>
    </source>
</reference>
<proteinExistence type="predicted"/>
<organism evidence="1">
    <name type="scientific">viral metagenome</name>
    <dbReference type="NCBI Taxonomy" id="1070528"/>
    <lineage>
        <taxon>unclassified sequences</taxon>
        <taxon>metagenomes</taxon>
        <taxon>organismal metagenomes</taxon>
    </lineage>
</organism>
<dbReference type="AlphaFoldDB" id="A0A6M3K2C1"/>
<sequence length="167" mass="19880">MDTKDKLIEKLKEYIEYLIRYPRLTFKMDKFESEISALEKQIAEQESITFKEPEFDEATVKKLDMVRELANKKAGKKEQKSKPLLTAEKYLEIWLGSNMNTETLKWKAIVEFAEDYHKSRLKETMPTDEKIDKWAKNVNQRNFSYSFYDGLITGAKYLKSEIEKRNK</sequence>
<protein>
    <submittedName>
        <fullName evidence="1">Uncharacterized protein</fullName>
    </submittedName>
</protein>